<dbReference type="Pfam" id="PF12838">
    <property type="entry name" value="Fer4_7"/>
    <property type="match status" value="1"/>
</dbReference>
<evidence type="ECO:0000313" key="14">
    <source>
        <dbReference type="Proteomes" id="UP000178449"/>
    </source>
</evidence>
<dbReference type="Proteomes" id="UP000178449">
    <property type="component" value="Unassembled WGS sequence"/>
</dbReference>
<keyword evidence="4" id="KW-0004">4Fe-4S</keyword>
<keyword evidence="7" id="KW-0249">Electron transport</keyword>
<comment type="cofactor">
    <cofactor evidence="1">
        <name>[4Fe-4S] cluster</name>
        <dbReference type="ChEBI" id="CHEBI:49883"/>
    </cofactor>
</comment>
<dbReference type="PANTHER" id="PTHR43687:SF1">
    <property type="entry name" value="FERREDOXIN III"/>
    <property type="match status" value="1"/>
</dbReference>
<evidence type="ECO:0000256" key="2">
    <source>
        <dbReference type="ARBA" id="ARBA00003532"/>
    </source>
</evidence>
<dbReference type="EMBL" id="MFNE01000038">
    <property type="protein sequence ID" value="OGG94495.1"/>
    <property type="molecule type" value="Genomic_DNA"/>
</dbReference>
<proteinExistence type="predicted"/>
<evidence type="ECO:0000256" key="8">
    <source>
        <dbReference type="ARBA" id="ARBA00023004"/>
    </source>
</evidence>
<dbReference type="STRING" id="1817772.A2527_01425"/>
<sequence length="91" mass="10070">MSALKKNGETYDPRYIKAVNAENCIGCGRCYKVCGQEVFNLVERADLDMDDDDYEDEGAMVMSVANDGNCIGCEACSRVCPKNCHEFERAA</sequence>
<keyword evidence="9" id="KW-0411">Iron-sulfur</keyword>
<keyword evidence="6" id="KW-0677">Repeat</keyword>
<dbReference type="InterPro" id="IPR017900">
    <property type="entry name" value="4Fe4S_Fe_S_CS"/>
</dbReference>
<dbReference type="SUPFAM" id="SSF46548">
    <property type="entry name" value="alpha-helical ferredoxin"/>
    <property type="match status" value="1"/>
</dbReference>
<evidence type="ECO:0000256" key="6">
    <source>
        <dbReference type="ARBA" id="ARBA00022737"/>
    </source>
</evidence>
<dbReference type="AlphaFoldDB" id="A0A1F6G8R7"/>
<keyword evidence="5" id="KW-0479">Metal-binding</keyword>
<dbReference type="GO" id="GO:0051539">
    <property type="term" value="F:4 iron, 4 sulfur cluster binding"/>
    <property type="evidence" value="ECO:0007669"/>
    <property type="project" value="UniProtKB-KW"/>
</dbReference>
<accession>A0A1F6G8R7</accession>
<evidence type="ECO:0000256" key="5">
    <source>
        <dbReference type="ARBA" id="ARBA00022723"/>
    </source>
</evidence>
<evidence type="ECO:0000256" key="11">
    <source>
        <dbReference type="ARBA" id="ARBA00030616"/>
    </source>
</evidence>
<dbReference type="PROSITE" id="PS00198">
    <property type="entry name" value="4FE4S_FER_1"/>
    <property type="match status" value="2"/>
</dbReference>
<reference evidence="13 14" key="1">
    <citation type="journal article" date="2016" name="Nat. Commun.">
        <title>Thousands of microbial genomes shed light on interconnected biogeochemical processes in an aquifer system.</title>
        <authorList>
            <person name="Anantharaman K."/>
            <person name="Brown C.T."/>
            <person name="Hug L.A."/>
            <person name="Sharon I."/>
            <person name="Castelle C.J."/>
            <person name="Probst A.J."/>
            <person name="Thomas B.C."/>
            <person name="Singh A."/>
            <person name="Wilkins M.J."/>
            <person name="Karaoz U."/>
            <person name="Brodie E.L."/>
            <person name="Williams K.H."/>
            <person name="Hubbard S.S."/>
            <person name="Banfield J.F."/>
        </authorList>
    </citation>
    <scope>NUCLEOTIDE SEQUENCE [LARGE SCALE GENOMIC DNA]</scope>
</reference>
<evidence type="ECO:0000256" key="7">
    <source>
        <dbReference type="ARBA" id="ARBA00022982"/>
    </source>
</evidence>
<feature type="domain" description="4Fe-4S ferredoxin-type" evidence="12">
    <location>
        <begin position="15"/>
        <end position="44"/>
    </location>
</feature>
<protein>
    <recommendedName>
        <fullName evidence="11">Ferredoxin III</fullName>
    </recommendedName>
</protein>
<name>A0A1F6G8R7_9PROT</name>
<dbReference type="PANTHER" id="PTHR43687">
    <property type="entry name" value="ADENYLYLSULFATE REDUCTASE, BETA SUBUNIT"/>
    <property type="match status" value="1"/>
</dbReference>
<dbReference type="InterPro" id="IPR014283">
    <property type="entry name" value="FdIII_4_nif"/>
</dbReference>
<evidence type="ECO:0000256" key="9">
    <source>
        <dbReference type="ARBA" id="ARBA00023014"/>
    </source>
</evidence>
<comment type="caution">
    <text evidence="13">The sequence shown here is derived from an EMBL/GenBank/DDBJ whole genome shotgun (WGS) entry which is preliminary data.</text>
</comment>
<keyword evidence="3" id="KW-0813">Transport</keyword>
<dbReference type="InterPro" id="IPR050572">
    <property type="entry name" value="Fe-S_Ferredoxin"/>
</dbReference>
<evidence type="ECO:0000256" key="10">
    <source>
        <dbReference type="ARBA" id="ARBA00023231"/>
    </source>
</evidence>
<feature type="domain" description="4Fe-4S ferredoxin-type" evidence="12">
    <location>
        <begin position="60"/>
        <end position="90"/>
    </location>
</feature>
<organism evidence="13 14">
    <name type="scientific">Candidatus Lambdaproteobacteria bacterium RIFOXYD2_FULL_50_16</name>
    <dbReference type="NCBI Taxonomy" id="1817772"/>
    <lineage>
        <taxon>Bacteria</taxon>
        <taxon>Pseudomonadati</taxon>
        <taxon>Pseudomonadota</taxon>
        <taxon>Candidatus Lambdaproteobacteria</taxon>
    </lineage>
</organism>
<gene>
    <name evidence="13" type="ORF">A2527_01425</name>
</gene>
<dbReference type="InterPro" id="IPR017896">
    <property type="entry name" value="4Fe4S_Fe-S-bd"/>
</dbReference>
<evidence type="ECO:0000256" key="4">
    <source>
        <dbReference type="ARBA" id="ARBA00022485"/>
    </source>
</evidence>
<evidence type="ECO:0000313" key="13">
    <source>
        <dbReference type="EMBL" id="OGG94495.1"/>
    </source>
</evidence>
<evidence type="ECO:0000256" key="1">
    <source>
        <dbReference type="ARBA" id="ARBA00001966"/>
    </source>
</evidence>
<keyword evidence="8" id="KW-0408">Iron</keyword>
<dbReference type="Gene3D" id="3.30.70.20">
    <property type="match status" value="1"/>
</dbReference>
<evidence type="ECO:0000256" key="3">
    <source>
        <dbReference type="ARBA" id="ARBA00022448"/>
    </source>
</evidence>
<comment type="function">
    <text evidence="2">Ferredoxins are iron-sulfur proteins that transfer electrons in a wide variety of metabolic reactions.</text>
</comment>
<dbReference type="GO" id="GO:0046872">
    <property type="term" value="F:metal ion binding"/>
    <property type="evidence" value="ECO:0007669"/>
    <property type="project" value="UniProtKB-KW"/>
</dbReference>
<dbReference type="NCBIfam" id="TIGR02936">
    <property type="entry name" value="fdxN_nitrog"/>
    <property type="match status" value="1"/>
</dbReference>
<evidence type="ECO:0000259" key="12">
    <source>
        <dbReference type="PROSITE" id="PS51379"/>
    </source>
</evidence>
<keyword evidence="10" id="KW-0535">Nitrogen fixation</keyword>
<dbReference type="PROSITE" id="PS51379">
    <property type="entry name" value="4FE4S_FER_2"/>
    <property type="match status" value="2"/>
</dbReference>